<keyword evidence="5 7" id="KW-0472">Membrane</keyword>
<feature type="transmembrane region" description="Helical" evidence="7">
    <location>
        <begin position="176"/>
        <end position="196"/>
    </location>
</feature>
<keyword evidence="2" id="KW-1003">Cell membrane</keyword>
<feature type="transmembrane region" description="Helical" evidence="7">
    <location>
        <begin position="323"/>
        <end position="342"/>
    </location>
</feature>
<dbReference type="EMBL" id="JAGIOI010000001">
    <property type="protein sequence ID" value="MBP2413999.1"/>
    <property type="molecule type" value="Genomic_DNA"/>
</dbReference>
<feature type="transmembrane region" description="Helical" evidence="7">
    <location>
        <begin position="20"/>
        <end position="48"/>
    </location>
</feature>
<comment type="caution">
    <text evidence="9">The sequence shown here is derived from an EMBL/GenBank/DDBJ whole genome shotgun (WGS) entry which is preliminary data.</text>
</comment>
<dbReference type="Proteomes" id="UP000711614">
    <property type="component" value="Unassembled WGS sequence"/>
</dbReference>
<evidence type="ECO:0000256" key="1">
    <source>
        <dbReference type="ARBA" id="ARBA00004651"/>
    </source>
</evidence>
<proteinExistence type="predicted"/>
<name>A0ABS4YZ48_9MICC</name>
<keyword evidence="3 7" id="KW-0812">Transmembrane</keyword>
<feature type="domain" description="Major facilitator superfamily (MFS) profile" evidence="8">
    <location>
        <begin position="1"/>
        <end position="435"/>
    </location>
</feature>
<dbReference type="PROSITE" id="PS50850">
    <property type="entry name" value="MFS"/>
    <property type="match status" value="1"/>
</dbReference>
<organism evidence="9 10">
    <name type="scientific">Arthrobacter stackebrandtii</name>
    <dbReference type="NCBI Taxonomy" id="272161"/>
    <lineage>
        <taxon>Bacteria</taxon>
        <taxon>Bacillati</taxon>
        <taxon>Actinomycetota</taxon>
        <taxon>Actinomycetes</taxon>
        <taxon>Micrococcales</taxon>
        <taxon>Micrococcaceae</taxon>
        <taxon>Arthrobacter</taxon>
    </lineage>
</organism>
<feature type="transmembrane region" description="Helical" evidence="7">
    <location>
        <begin position="289"/>
        <end position="311"/>
    </location>
</feature>
<evidence type="ECO:0000313" key="9">
    <source>
        <dbReference type="EMBL" id="MBP2413999.1"/>
    </source>
</evidence>
<dbReference type="RefSeq" id="WP_209681642.1">
    <property type="nucleotide sequence ID" value="NZ_JAGIOI010000001.1"/>
</dbReference>
<dbReference type="InterPro" id="IPR036259">
    <property type="entry name" value="MFS_trans_sf"/>
</dbReference>
<evidence type="ECO:0000256" key="2">
    <source>
        <dbReference type="ARBA" id="ARBA00022475"/>
    </source>
</evidence>
<dbReference type="InterPro" id="IPR011701">
    <property type="entry name" value="MFS"/>
</dbReference>
<evidence type="ECO:0000256" key="3">
    <source>
        <dbReference type="ARBA" id="ARBA00022692"/>
    </source>
</evidence>
<feature type="region of interest" description="Disordered" evidence="6">
    <location>
        <begin position="205"/>
        <end position="226"/>
    </location>
</feature>
<dbReference type="SUPFAM" id="SSF103473">
    <property type="entry name" value="MFS general substrate transporter"/>
    <property type="match status" value="1"/>
</dbReference>
<feature type="transmembrane region" description="Helical" evidence="7">
    <location>
        <begin position="385"/>
        <end position="406"/>
    </location>
</feature>
<feature type="transmembrane region" description="Helical" evidence="7">
    <location>
        <begin position="348"/>
        <end position="373"/>
    </location>
</feature>
<evidence type="ECO:0000256" key="4">
    <source>
        <dbReference type="ARBA" id="ARBA00022989"/>
    </source>
</evidence>
<dbReference type="PANTHER" id="PTHR23513">
    <property type="entry name" value="INTEGRAL MEMBRANE EFFLUX PROTEIN-RELATED"/>
    <property type="match status" value="1"/>
</dbReference>
<feature type="transmembrane region" description="Helical" evidence="7">
    <location>
        <begin position="412"/>
        <end position="429"/>
    </location>
</feature>
<dbReference type="PANTHER" id="PTHR23513:SF6">
    <property type="entry name" value="MAJOR FACILITATOR SUPERFAMILY ASSOCIATED DOMAIN-CONTAINING PROTEIN"/>
    <property type="match status" value="1"/>
</dbReference>
<comment type="subcellular location">
    <subcellularLocation>
        <location evidence="1">Cell membrane</location>
        <topology evidence="1">Multi-pass membrane protein</topology>
    </subcellularLocation>
</comment>
<gene>
    <name evidence="9" type="ORF">JOF48_002798</name>
</gene>
<keyword evidence="10" id="KW-1185">Reference proteome</keyword>
<dbReference type="Pfam" id="PF07690">
    <property type="entry name" value="MFS_1"/>
    <property type="match status" value="2"/>
</dbReference>
<dbReference type="CDD" id="cd06173">
    <property type="entry name" value="MFS_MefA_like"/>
    <property type="match status" value="1"/>
</dbReference>
<evidence type="ECO:0000256" key="7">
    <source>
        <dbReference type="SAM" id="Phobius"/>
    </source>
</evidence>
<dbReference type="InterPro" id="IPR020846">
    <property type="entry name" value="MFS_dom"/>
</dbReference>
<evidence type="ECO:0000256" key="6">
    <source>
        <dbReference type="SAM" id="MobiDB-lite"/>
    </source>
</evidence>
<keyword evidence="4 7" id="KW-1133">Transmembrane helix</keyword>
<sequence>MSTTRQADATPTRLLANPHYRWWLATDTFTAFGSALHGFAVPLLALYITGSPAQAGIIAGIGQVGRIAATLPGGVVADRHNRRTLMVVGGLTGLAIASVLTGLQMAGHLDFWLLTVLNLLMAMRNGFFSSTSNAALKSVVPARQIGPAMAANEARDSVIALSGGPVGGVLMGFGRALPFAATAAAHLIAVVSALMIRTDLRPGSVPADARDAGQAAGDPGGSTAGAPGAPAVAGRGVFRKFAAEAASGITWLFHRRELRGIVILATVINLGLNSAITAVVFGLQQRGETPAVIGMVSAGIGVGMLLGSFVAAPLVKRAGAGRVVIAGLLLMTAALAVLPFVHEVPAVLVVQAVAIFGGPSINAALLGYFMVAVPSDMLGRAGSALDLLTLGATPLSPLIAGFGYAWLGWTGILLACAATCAAAAFLALFNKGLRSLPASNHWAEHAAAISAAAG</sequence>
<accession>A0ABS4YZ48</accession>
<dbReference type="Gene3D" id="1.20.1250.20">
    <property type="entry name" value="MFS general substrate transporter like domains"/>
    <property type="match status" value="2"/>
</dbReference>
<evidence type="ECO:0000313" key="10">
    <source>
        <dbReference type="Proteomes" id="UP000711614"/>
    </source>
</evidence>
<evidence type="ECO:0000256" key="5">
    <source>
        <dbReference type="ARBA" id="ARBA00023136"/>
    </source>
</evidence>
<reference evidence="9 10" key="1">
    <citation type="submission" date="2021-03" db="EMBL/GenBank/DDBJ databases">
        <title>Sequencing the genomes of 1000 actinobacteria strains.</title>
        <authorList>
            <person name="Klenk H.-P."/>
        </authorList>
    </citation>
    <scope>NUCLEOTIDE SEQUENCE [LARGE SCALE GENOMIC DNA]</scope>
    <source>
        <strain evidence="9 10">DSM 16005</strain>
    </source>
</reference>
<protein>
    <submittedName>
        <fullName evidence="9">MFS family permease</fullName>
    </submittedName>
</protein>
<feature type="transmembrane region" description="Helical" evidence="7">
    <location>
        <begin position="261"/>
        <end position="283"/>
    </location>
</feature>
<feature type="transmembrane region" description="Helical" evidence="7">
    <location>
        <begin position="85"/>
        <end position="106"/>
    </location>
</feature>
<evidence type="ECO:0000259" key="8">
    <source>
        <dbReference type="PROSITE" id="PS50850"/>
    </source>
</evidence>